<reference evidence="3" key="1">
    <citation type="journal article" date="2021" name="G3 (Bethesda)">
        <title>Chromosome assembled and annotated genome sequence of Aspergillus flavus NRRL 3357.</title>
        <authorList>
            <person name="Skerker J.M."/>
            <person name="Pianalto K.M."/>
            <person name="Mondo S.J."/>
            <person name="Yang K."/>
            <person name="Arkin A.P."/>
            <person name="Keller N.P."/>
            <person name="Grigoriev I.V."/>
            <person name="Louise Glass N.L."/>
        </authorList>
    </citation>
    <scope>NUCLEOTIDE SEQUENCE [LARGE SCALE GENOMIC DNA]</scope>
    <source>
        <strain evidence="3">ATCC 200026 / FGSC A1120 / IAM 13836 / NRRL 3357 / JCM 12722 / SRRC 167</strain>
    </source>
</reference>
<dbReference type="VEuPathDB" id="FungiDB:F9C07_513"/>
<gene>
    <name evidence="2" type="ORF">F9C07_513</name>
</gene>
<protein>
    <submittedName>
        <fullName evidence="2">Uncharacterized protein</fullName>
    </submittedName>
</protein>
<name>A0A7U2MPK5_ASPFN</name>
<dbReference type="AlphaFoldDB" id="A0A7U2MPK5"/>
<sequence length="131" mass="14519">MHKNAQQNEIFQDTYNRQPKGTPITPKTQSPCKTPPSPYHLEKQSISSAPPTTLHNLSNTPLDTKPQIIRPITITITITQYAGIYRETITVAVERNQNSTNKPISPDLLLRLLLARKGDFLAGGGNTEEEG</sequence>
<dbReference type="EMBL" id="CP044619">
    <property type="protein sequence ID" value="QRD87531.1"/>
    <property type="molecule type" value="Genomic_DNA"/>
</dbReference>
<feature type="compositionally biased region" description="Polar residues" evidence="1">
    <location>
        <begin position="1"/>
        <end position="32"/>
    </location>
</feature>
<evidence type="ECO:0000313" key="3">
    <source>
        <dbReference type="Proteomes" id="UP000596276"/>
    </source>
</evidence>
<evidence type="ECO:0000256" key="1">
    <source>
        <dbReference type="SAM" id="MobiDB-lite"/>
    </source>
</evidence>
<proteinExistence type="predicted"/>
<dbReference type="Proteomes" id="UP000596276">
    <property type="component" value="Chromosome 1"/>
</dbReference>
<evidence type="ECO:0000313" key="2">
    <source>
        <dbReference type="EMBL" id="QRD87531.1"/>
    </source>
</evidence>
<keyword evidence="3" id="KW-1185">Reference proteome</keyword>
<accession>A0A7U2MPK5</accession>
<organism evidence="2 3">
    <name type="scientific">Aspergillus flavus (strain ATCC 200026 / FGSC A1120 / IAM 13836 / NRRL 3357 / JCM 12722 / SRRC 167)</name>
    <dbReference type="NCBI Taxonomy" id="332952"/>
    <lineage>
        <taxon>Eukaryota</taxon>
        <taxon>Fungi</taxon>
        <taxon>Dikarya</taxon>
        <taxon>Ascomycota</taxon>
        <taxon>Pezizomycotina</taxon>
        <taxon>Eurotiomycetes</taxon>
        <taxon>Eurotiomycetidae</taxon>
        <taxon>Eurotiales</taxon>
        <taxon>Aspergillaceae</taxon>
        <taxon>Aspergillus</taxon>
        <taxon>Aspergillus subgen. Circumdati</taxon>
    </lineage>
</organism>
<feature type="compositionally biased region" description="Polar residues" evidence="1">
    <location>
        <begin position="44"/>
        <end position="62"/>
    </location>
</feature>
<feature type="region of interest" description="Disordered" evidence="1">
    <location>
        <begin position="1"/>
        <end position="65"/>
    </location>
</feature>